<dbReference type="EMBL" id="JADWDJ010000007">
    <property type="protein sequence ID" value="KAG5278326.1"/>
    <property type="molecule type" value="Genomic_DNA"/>
</dbReference>
<name>A0AAV6GWY6_9TELE</name>
<keyword evidence="2" id="KW-1185">Reference proteome</keyword>
<accession>A0AAV6GWY6</accession>
<reference evidence="1" key="1">
    <citation type="submission" date="2020-10" db="EMBL/GenBank/DDBJ databases">
        <title>Chromosome-scale genome assembly of the Allis shad, Alosa alosa.</title>
        <authorList>
            <person name="Margot Z."/>
            <person name="Christophe K."/>
            <person name="Cabau C."/>
            <person name="Louis A."/>
            <person name="Berthelot C."/>
            <person name="Parey E."/>
            <person name="Roest Crollius H."/>
            <person name="Montfort J."/>
            <person name="Robinson-Rechavi M."/>
            <person name="Bucao C."/>
            <person name="Bouchez O."/>
            <person name="Gislard M."/>
            <person name="Lluch J."/>
            <person name="Milhes M."/>
            <person name="Lampietro C."/>
            <person name="Lopez Roques C."/>
            <person name="Donnadieu C."/>
            <person name="Braasch I."/>
            <person name="Desvignes T."/>
            <person name="Postlethwait J."/>
            <person name="Bobe J."/>
            <person name="Guiguen Y."/>
        </authorList>
    </citation>
    <scope>NUCLEOTIDE SEQUENCE</scope>
    <source>
        <strain evidence="1">M-15738</strain>
        <tissue evidence="1">Blood</tissue>
    </source>
</reference>
<comment type="caution">
    <text evidence="1">The sequence shown here is derived from an EMBL/GenBank/DDBJ whole genome shotgun (WGS) entry which is preliminary data.</text>
</comment>
<organism evidence="1 2">
    <name type="scientific">Alosa alosa</name>
    <name type="common">allis shad</name>
    <dbReference type="NCBI Taxonomy" id="278164"/>
    <lineage>
        <taxon>Eukaryota</taxon>
        <taxon>Metazoa</taxon>
        <taxon>Chordata</taxon>
        <taxon>Craniata</taxon>
        <taxon>Vertebrata</taxon>
        <taxon>Euteleostomi</taxon>
        <taxon>Actinopterygii</taxon>
        <taxon>Neopterygii</taxon>
        <taxon>Teleostei</taxon>
        <taxon>Clupei</taxon>
        <taxon>Clupeiformes</taxon>
        <taxon>Clupeoidei</taxon>
        <taxon>Clupeidae</taxon>
        <taxon>Alosa</taxon>
    </lineage>
</organism>
<protein>
    <submittedName>
        <fullName evidence="1">Uncharacterized protein</fullName>
    </submittedName>
</protein>
<dbReference type="AlphaFoldDB" id="A0AAV6GWY6"/>
<evidence type="ECO:0000313" key="2">
    <source>
        <dbReference type="Proteomes" id="UP000823561"/>
    </source>
</evidence>
<sequence length="82" mass="9237">MHLFYLLSQSVKTTGLSTDFFLLSLKLPTVKSFRPHERVFRVTMRAPCVFLLLYSALSGPGESQVHSGPPFGLDWDLDCEGF</sequence>
<dbReference type="Proteomes" id="UP000823561">
    <property type="component" value="Chromosome 7"/>
</dbReference>
<gene>
    <name evidence="1" type="ORF">AALO_G00097720</name>
</gene>
<proteinExistence type="predicted"/>
<evidence type="ECO:0000313" key="1">
    <source>
        <dbReference type="EMBL" id="KAG5278326.1"/>
    </source>
</evidence>